<evidence type="ECO:0008006" key="6">
    <source>
        <dbReference type="Google" id="ProtNLM"/>
    </source>
</evidence>
<feature type="coiled-coil region" evidence="1">
    <location>
        <begin position="48"/>
        <end position="91"/>
    </location>
</feature>
<dbReference type="EMBL" id="JBHTBS010000003">
    <property type="protein sequence ID" value="MFC7337225.1"/>
    <property type="molecule type" value="Genomic_DNA"/>
</dbReference>
<evidence type="ECO:0000256" key="1">
    <source>
        <dbReference type="SAM" id="Coils"/>
    </source>
</evidence>
<gene>
    <name evidence="4" type="ORF">ACFQY0_08550</name>
</gene>
<accession>A0ABW2L6N6</accession>
<evidence type="ECO:0000313" key="4">
    <source>
        <dbReference type="EMBL" id="MFC7337225.1"/>
    </source>
</evidence>
<keyword evidence="3" id="KW-0732">Signal</keyword>
<reference evidence="5" key="1">
    <citation type="journal article" date="2019" name="Int. J. Syst. Evol. Microbiol.">
        <title>The Global Catalogue of Microorganisms (GCM) 10K type strain sequencing project: providing services to taxonomists for standard genome sequencing and annotation.</title>
        <authorList>
            <consortium name="The Broad Institute Genomics Platform"/>
            <consortium name="The Broad Institute Genome Sequencing Center for Infectious Disease"/>
            <person name="Wu L."/>
            <person name="Ma J."/>
        </authorList>
    </citation>
    <scope>NUCLEOTIDE SEQUENCE [LARGE SCALE GENOMIC DNA]</scope>
    <source>
        <strain evidence="5">CGMCC 4.1467</strain>
    </source>
</reference>
<feature type="transmembrane region" description="Helical" evidence="2">
    <location>
        <begin position="230"/>
        <end position="251"/>
    </location>
</feature>
<dbReference type="RefSeq" id="WP_379711333.1">
    <property type="nucleotide sequence ID" value="NZ_JBHTBS010000003.1"/>
</dbReference>
<keyword evidence="1" id="KW-0175">Coiled coil</keyword>
<feature type="transmembrane region" description="Helical" evidence="2">
    <location>
        <begin position="272"/>
        <end position="293"/>
    </location>
</feature>
<keyword evidence="2" id="KW-0472">Membrane</keyword>
<evidence type="ECO:0000313" key="5">
    <source>
        <dbReference type="Proteomes" id="UP001596472"/>
    </source>
</evidence>
<evidence type="ECO:0000256" key="3">
    <source>
        <dbReference type="SAM" id="SignalP"/>
    </source>
</evidence>
<keyword evidence="5" id="KW-1185">Reference proteome</keyword>
<keyword evidence="2" id="KW-0812">Transmembrane</keyword>
<feature type="transmembrane region" description="Helical" evidence="2">
    <location>
        <begin position="299"/>
        <end position="316"/>
    </location>
</feature>
<dbReference type="Proteomes" id="UP001596472">
    <property type="component" value="Unassembled WGS sequence"/>
</dbReference>
<comment type="caution">
    <text evidence="4">The sequence shown here is derived from an EMBL/GenBank/DDBJ whole genome shotgun (WGS) entry which is preliminary data.</text>
</comment>
<protein>
    <recommendedName>
        <fullName evidence="6">Mechanosensitive ion channel family protein</fullName>
    </recommendedName>
</protein>
<proteinExistence type="predicted"/>
<name>A0ABW2L6N6_9BACT</name>
<evidence type="ECO:0000256" key="2">
    <source>
        <dbReference type="SAM" id="Phobius"/>
    </source>
</evidence>
<feature type="signal peptide" evidence="3">
    <location>
        <begin position="1"/>
        <end position="20"/>
    </location>
</feature>
<keyword evidence="2" id="KW-1133">Transmembrane helix</keyword>
<organism evidence="4 5">
    <name type="scientific">Haloferula chungangensis</name>
    <dbReference type="NCBI Taxonomy" id="1048331"/>
    <lineage>
        <taxon>Bacteria</taxon>
        <taxon>Pseudomonadati</taxon>
        <taxon>Verrucomicrobiota</taxon>
        <taxon>Verrucomicrobiia</taxon>
        <taxon>Verrucomicrobiales</taxon>
        <taxon>Verrucomicrobiaceae</taxon>
        <taxon>Haloferula</taxon>
    </lineage>
</organism>
<sequence>MKRSLVLALLWWVLLPHASAQIESMPTAPVAAERGKEIERLRILVPALVAAEEDLAEAKARLAAASTEEEKAELGEELDAQRERYLQLRGNFRTLASGIEESSYQSTAKENISWQENLEDIIAPISNGVRELTSGPREMEALRNDLRLWSERKKMSDAALERIGKLQAVATQSSIEEELNSTQKIWEDRADEAASRVQVLTQQIEEREKNSPTTWNAISSGIKGFWKSKGLNLVIALVVSLLVFFGVKGLYRQLIRVSPMHRKKKNGLAARGADLMVEAASVLLAILAAVLVFYLRGDWLLLAISIIFMVGIGWTSKRAIPPYVEQIKMILNIGSVRQGERLVYDGIPWKVDRLNFYCDFSNPELAGGNLRLPVRDVMPLHSREADPKEPWFPTRCDDWVNLSDGVYGKVVNQTPEQVVVLILGGSRKTYETSAFLELSPENLSRGFRVSTVFGIDYSHQKIATTEVPELFQSRIEEALYELMDREVVKSVKVEFSSAGASSLDYQVMADFTGEMASRLNLLRRLIQKTCVDVCNEQSWGIPFTQITVHQAPAVSG</sequence>
<feature type="chain" id="PRO_5045182020" description="Mechanosensitive ion channel family protein" evidence="3">
    <location>
        <begin position="21"/>
        <end position="556"/>
    </location>
</feature>